<dbReference type="PANTHER" id="PTHR31350:SF21">
    <property type="entry name" value="F-BOX ONLY PROTEIN 21"/>
    <property type="match status" value="1"/>
</dbReference>
<accession>A0A6J6GZG2</accession>
<evidence type="ECO:0000313" key="2">
    <source>
        <dbReference type="EMBL" id="CAB4604454.1"/>
    </source>
</evidence>
<dbReference type="InterPro" id="IPR032698">
    <property type="entry name" value="SirB1_N"/>
</dbReference>
<sequence length="261" mass="28162">MGLPDGFIELIGEPDGSVPVEVLALEIAKHAHPELCVDQSLRDLDELAGACPDSSVESICRFLFVERGFAGNSTNYYDPRNSLLDVVIASRRGIPITLSIVLIAVGSRLGVGFHGIGLPGHFLVGLDDRNESFIDPFGGGQELDLAGVRNLYHRLHGADRAFGVGMLDPVGPRGMARRMLGNLDAIYASRRDLRSRLWASTLRASIPGSSIEEEADVASAHAALGSFDCAAERLELLALRSPDQMAENYRAVAAKWRSQLN</sequence>
<dbReference type="AlphaFoldDB" id="A0A6J6GZG2"/>
<dbReference type="Pfam" id="PF13369">
    <property type="entry name" value="Transglut_core2"/>
    <property type="match status" value="1"/>
</dbReference>
<dbReference type="PANTHER" id="PTHR31350">
    <property type="entry name" value="SI:DKEY-261L7.2"/>
    <property type="match status" value="1"/>
</dbReference>
<organism evidence="2">
    <name type="scientific">freshwater metagenome</name>
    <dbReference type="NCBI Taxonomy" id="449393"/>
    <lineage>
        <taxon>unclassified sequences</taxon>
        <taxon>metagenomes</taxon>
        <taxon>ecological metagenomes</taxon>
    </lineage>
</organism>
<name>A0A6J6GZG2_9ZZZZ</name>
<evidence type="ECO:0000259" key="1">
    <source>
        <dbReference type="Pfam" id="PF13369"/>
    </source>
</evidence>
<gene>
    <name evidence="2" type="ORF">UFOPK1835_00670</name>
</gene>
<protein>
    <submittedName>
        <fullName evidence="2">Unannotated protein</fullName>
    </submittedName>
</protein>
<feature type="domain" description="Protein SirB1 N-terminal" evidence="1">
    <location>
        <begin position="52"/>
        <end position="180"/>
    </location>
</feature>
<dbReference type="EMBL" id="CAEZUP010000020">
    <property type="protein sequence ID" value="CAB4604454.1"/>
    <property type="molecule type" value="Genomic_DNA"/>
</dbReference>
<reference evidence="2" key="1">
    <citation type="submission" date="2020-05" db="EMBL/GenBank/DDBJ databases">
        <authorList>
            <person name="Chiriac C."/>
            <person name="Salcher M."/>
            <person name="Ghai R."/>
            <person name="Kavagutti S V."/>
        </authorList>
    </citation>
    <scope>NUCLEOTIDE SEQUENCE</scope>
</reference>
<proteinExistence type="predicted"/>